<dbReference type="InterPro" id="IPR001138">
    <property type="entry name" value="Zn2Cys6_DnaBD"/>
</dbReference>
<name>A0A6G1JCV4_9PLEO</name>
<dbReference type="GO" id="GO:0008270">
    <property type="term" value="F:zinc ion binding"/>
    <property type="evidence" value="ECO:0007669"/>
    <property type="project" value="InterPro"/>
</dbReference>
<evidence type="ECO:0000313" key="9">
    <source>
        <dbReference type="EMBL" id="KAF2688366.1"/>
    </source>
</evidence>
<dbReference type="GO" id="GO:0005634">
    <property type="term" value="C:nucleus"/>
    <property type="evidence" value="ECO:0007669"/>
    <property type="project" value="InterPro"/>
</dbReference>
<dbReference type="SMART" id="SM00066">
    <property type="entry name" value="GAL4"/>
    <property type="match status" value="1"/>
</dbReference>
<gene>
    <name evidence="9" type="ORF">K458DRAFT_414139</name>
</gene>
<evidence type="ECO:0000256" key="1">
    <source>
        <dbReference type="ARBA" id="ARBA00022723"/>
    </source>
</evidence>
<dbReference type="GO" id="GO:0045122">
    <property type="term" value="P:aflatoxin biosynthetic process"/>
    <property type="evidence" value="ECO:0007669"/>
    <property type="project" value="InterPro"/>
</dbReference>
<dbReference type="AlphaFoldDB" id="A0A6G1JCV4"/>
<evidence type="ECO:0000256" key="5">
    <source>
        <dbReference type="ARBA" id="ARBA00023163"/>
    </source>
</evidence>
<evidence type="ECO:0000256" key="4">
    <source>
        <dbReference type="ARBA" id="ARBA00023125"/>
    </source>
</evidence>
<dbReference type="Pfam" id="PF00172">
    <property type="entry name" value="Zn_clus"/>
    <property type="match status" value="1"/>
</dbReference>
<dbReference type="CDD" id="cd00067">
    <property type="entry name" value="GAL4"/>
    <property type="match status" value="1"/>
</dbReference>
<keyword evidence="2" id="KW-0862">Zinc</keyword>
<sequence length="386" mass="42149">MSVSGGLKLRSACDACAVSKIKCDKKQPVCTRCSTNNFTCSFSPSRRHGKQSWAKRVAEQQQQAIQEPQRRPTYPLDALPSSNDDLGSVGMTQLDQGPQLDFGGGNGNGINNVDFLSNWTWMGPDSAIDLSTFNEPSVTAATPKTPIPSESTPPVTLHDCEAKAMITLHSLHYCTMYHSDRPECLKPVPGGFPVANGERPPAPGSLLPLDKILSFNRMAMGTLMELLDCPCAHQPHLALLYMAILSKSLSWYRIAVAPQQQIICPSAELSANSSDNSIVPTPASSSTSVLGERGVESTSIRIGAFDLEEEDQKALMRNVLTRVVRKMEGTLDKMQASAESNHNVWGEEGEDYQETCTSWYNLGLPKMKAEVKDTLRQIREFGGTVQ</sequence>
<evidence type="ECO:0000256" key="3">
    <source>
        <dbReference type="ARBA" id="ARBA00023015"/>
    </source>
</evidence>
<feature type="region of interest" description="Disordered" evidence="7">
    <location>
        <begin position="58"/>
        <end position="78"/>
    </location>
</feature>
<keyword evidence="5" id="KW-0804">Transcription</keyword>
<dbReference type="PANTHER" id="PTHR47660">
    <property type="entry name" value="TRANSCRIPTION FACTOR WITH C2H2 AND ZN(2)-CYS(6) DNA BINDING DOMAIN (EUROFUNG)-RELATED-RELATED"/>
    <property type="match status" value="1"/>
</dbReference>
<keyword evidence="3" id="KW-0805">Transcription regulation</keyword>
<evidence type="ECO:0000256" key="6">
    <source>
        <dbReference type="ARBA" id="ARBA00023242"/>
    </source>
</evidence>
<evidence type="ECO:0000259" key="8">
    <source>
        <dbReference type="PROSITE" id="PS50048"/>
    </source>
</evidence>
<proteinExistence type="predicted"/>
<organism evidence="9 10">
    <name type="scientific">Lentithecium fluviatile CBS 122367</name>
    <dbReference type="NCBI Taxonomy" id="1168545"/>
    <lineage>
        <taxon>Eukaryota</taxon>
        <taxon>Fungi</taxon>
        <taxon>Dikarya</taxon>
        <taxon>Ascomycota</taxon>
        <taxon>Pezizomycotina</taxon>
        <taxon>Dothideomycetes</taxon>
        <taxon>Pleosporomycetidae</taxon>
        <taxon>Pleosporales</taxon>
        <taxon>Massarineae</taxon>
        <taxon>Lentitheciaceae</taxon>
        <taxon>Lentithecium</taxon>
    </lineage>
</organism>
<dbReference type="EMBL" id="MU005573">
    <property type="protein sequence ID" value="KAF2688366.1"/>
    <property type="molecule type" value="Genomic_DNA"/>
</dbReference>
<reference evidence="9" key="1">
    <citation type="journal article" date="2020" name="Stud. Mycol.">
        <title>101 Dothideomycetes genomes: a test case for predicting lifestyles and emergence of pathogens.</title>
        <authorList>
            <person name="Haridas S."/>
            <person name="Albert R."/>
            <person name="Binder M."/>
            <person name="Bloem J."/>
            <person name="Labutti K."/>
            <person name="Salamov A."/>
            <person name="Andreopoulos B."/>
            <person name="Baker S."/>
            <person name="Barry K."/>
            <person name="Bills G."/>
            <person name="Bluhm B."/>
            <person name="Cannon C."/>
            <person name="Castanera R."/>
            <person name="Culley D."/>
            <person name="Daum C."/>
            <person name="Ezra D."/>
            <person name="Gonzalez J."/>
            <person name="Henrissat B."/>
            <person name="Kuo A."/>
            <person name="Liang C."/>
            <person name="Lipzen A."/>
            <person name="Lutzoni F."/>
            <person name="Magnuson J."/>
            <person name="Mondo S."/>
            <person name="Nolan M."/>
            <person name="Ohm R."/>
            <person name="Pangilinan J."/>
            <person name="Park H.-J."/>
            <person name="Ramirez L."/>
            <person name="Alfaro M."/>
            <person name="Sun H."/>
            <person name="Tritt A."/>
            <person name="Yoshinaga Y."/>
            <person name="Zwiers L.-H."/>
            <person name="Turgeon B."/>
            <person name="Goodwin S."/>
            <person name="Spatafora J."/>
            <person name="Crous P."/>
            <person name="Grigoriev I."/>
        </authorList>
    </citation>
    <scope>NUCLEOTIDE SEQUENCE</scope>
    <source>
        <strain evidence="9">CBS 122367</strain>
    </source>
</reference>
<evidence type="ECO:0000256" key="7">
    <source>
        <dbReference type="SAM" id="MobiDB-lite"/>
    </source>
</evidence>
<evidence type="ECO:0000256" key="2">
    <source>
        <dbReference type="ARBA" id="ARBA00022833"/>
    </source>
</evidence>
<dbReference type="Pfam" id="PF08493">
    <property type="entry name" value="AflR"/>
    <property type="match status" value="1"/>
</dbReference>
<dbReference type="Proteomes" id="UP000799291">
    <property type="component" value="Unassembled WGS sequence"/>
</dbReference>
<dbReference type="OrthoDB" id="2328572at2759"/>
<keyword evidence="4" id="KW-0238">DNA-binding</keyword>
<dbReference type="SUPFAM" id="SSF57701">
    <property type="entry name" value="Zn2/Cys6 DNA-binding domain"/>
    <property type="match status" value="1"/>
</dbReference>
<dbReference type="GO" id="GO:0003677">
    <property type="term" value="F:DNA binding"/>
    <property type="evidence" value="ECO:0007669"/>
    <property type="project" value="UniProtKB-KW"/>
</dbReference>
<keyword evidence="6" id="KW-0539">Nucleus</keyword>
<dbReference type="InterPro" id="IPR036864">
    <property type="entry name" value="Zn2-C6_fun-type_DNA-bd_sf"/>
</dbReference>
<keyword evidence="1" id="KW-0479">Metal-binding</keyword>
<evidence type="ECO:0000313" key="10">
    <source>
        <dbReference type="Proteomes" id="UP000799291"/>
    </source>
</evidence>
<dbReference type="Gene3D" id="4.10.240.10">
    <property type="entry name" value="Zn(2)-C6 fungal-type DNA-binding domain"/>
    <property type="match status" value="1"/>
</dbReference>
<keyword evidence="10" id="KW-1185">Reference proteome</keyword>
<dbReference type="PRINTS" id="PR00755">
    <property type="entry name" value="AFLATOXINBRP"/>
</dbReference>
<accession>A0A6G1JCV4</accession>
<dbReference type="PROSITE" id="PS50048">
    <property type="entry name" value="ZN2_CY6_FUNGAL_2"/>
    <property type="match status" value="1"/>
</dbReference>
<dbReference type="InterPro" id="IPR013700">
    <property type="entry name" value="AflR"/>
</dbReference>
<dbReference type="PROSITE" id="PS00463">
    <property type="entry name" value="ZN2_CY6_FUNGAL_1"/>
    <property type="match status" value="1"/>
</dbReference>
<dbReference type="GO" id="GO:0000981">
    <property type="term" value="F:DNA-binding transcription factor activity, RNA polymerase II-specific"/>
    <property type="evidence" value="ECO:0007669"/>
    <property type="project" value="InterPro"/>
</dbReference>
<feature type="domain" description="Zn(2)-C6 fungal-type" evidence="8">
    <location>
        <begin position="12"/>
        <end position="42"/>
    </location>
</feature>
<protein>
    <recommendedName>
        <fullName evidence="8">Zn(2)-C6 fungal-type domain-containing protein</fullName>
    </recommendedName>
</protein>